<dbReference type="AlphaFoldDB" id="X1A064"/>
<reference evidence="2" key="1">
    <citation type="journal article" date="2014" name="Front. Microbiol.">
        <title>High frequency of phylogenetically diverse reductive dehalogenase-homologous genes in deep subseafloor sedimentary metagenomes.</title>
        <authorList>
            <person name="Kawai M."/>
            <person name="Futagami T."/>
            <person name="Toyoda A."/>
            <person name="Takaki Y."/>
            <person name="Nishi S."/>
            <person name="Hori S."/>
            <person name="Arai W."/>
            <person name="Tsubouchi T."/>
            <person name="Morono Y."/>
            <person name="Uchiyama I."/>
            <person name="Ito T."/>
            <person name="Fujiyama A."/>
            <person name="Inagaki F."/>
            <person name="Takami H."/>
        </authorList>
    </citation>
    <scope>NUCLEOTIDE SEQUENCE</scope>
    <source>
        <strain evidence="2">Expedition CK06-06</strain>
    </source>
</reference>
<sequence length="57" mass="6448">MTKRKQQELELQAAVHGIPVEKRETPSPVEPSTSNLKKELAERIAKGLPVKVMIRKK</sequence>
<evidence type="ECO:0000313" key="2">
    <source>
        <dbReference type="EMBL" id="GAG53676.1"/>
    </source>
</evidence>
<protein>
    <submittedName>
        <fullName evidence="2">Uncharacterized protein</fullName>
    </submittedName>
</protein>
<organism evidence="2">
    <name type="scientific">marine sediment metagenome</name>
    <dbReference type="NCBI Taxonomy" id="412755"/>
    <lineage>
        <taxon>unclassified sequences</taxon>
        <taxon>metagenomes</taxon>
        <taxon>ecological metagenomes</taxon>
    </lineage>
</organism>
<dbReference type="EMBL" id="BART01008335">
    <property type="protein sequence ID" value="GAG53676.1"/>
    <property type="molecule type" value="Genomic_DNA"/>
</dbReference>
<accession>X1A064</accession>
<feature type="region of interest" description="Disordered" evidence="1">
    <location>
        <begin position="16"/>
        <end position="36"/>
    </location>
</feature>
<name>X1A064_9ZZZZ</name>
<evidence type="ECO:0000256" key="1">
    <source>
        <dbReference type="SAM" id="MobiDB-lite"/>
    </source>
</evidence>
<gene>
    <name evidence="2" type="ORF">S01H4_18775</name>
</gene>
<proteinExistence type="predicted"/>
<comment type="caution">
    <text evidence="2">The sequence shown here is derived from an EMBL/GenBank/DDBJ whole genome shotgun (WGS) entry which is preliminary data.</text>
</comment>